<dbReference type="RefSeq" id="WP_121525130.1">
    <property type="nucleotide sequence ID" value="NZ_RCHR01000016.1"/>
</dbReference>
<dbReference type="GO" id="GO:0015035">
    <property type="term" value="F:protein-disulfide reductase activity"/>
    <property type="evidence" value="ECO:0007669"/>
    <property type="project" value="InterPro"/>
</dbReference>
<organism evidence="1 2">
    <name type="scientific">Oceanobacillus piezotolerans</name>
    <dbReference type="NCBI Taxonomy" id="2448030"/>
    <lineage>
        <taxon>Bacteria</taxon>
        <taxon>Bacillati</taxon>
        <taxon>Bacillota</taxon>
        <taxon>Bacilli</taxon>
        <taxon>Bacillales</taxon>
        <taxon>Bacillaceae</taxon>
        <taxon>Oceanobacillus</taxon>
    </lineage>
</organism>
<keyword evidence="2" id="KW-1185">Reference proteome</keyword>
<evidence type="ECO:0000313" key="2">
    <source>
        <dbReference type="Proteomes" id="UP000270219"/>
    </source>
</evidence>
<comment type="caution">
    <text evidence="1">The sequence shown here is derived from an EMBL/GenBank/DDBJ whole genome shotgun (WGS) entry which is preliminary data.</text>
</comment>
<dbReference type="EMBL" id="RCHR01000016">
    <property type="protein sequence ID" value="RLL39803.1"/>
    <property type="molecule type" value="Genomic_DNA"/>
</dbReference>
<protein>
    <submittedName>
        <fullName evidence="1">DUF393 domain-containing protein</fullName>
    </submittedName>
</protein>
<dbReference type="InterPro" id="IPR007263">
    <property type="entry name" value="DCC1-like"/>
</dbReference>
<evidence type="ECO:0000313" key="1">
    <source>
        <dbReference type="EMBL" id="RLL39803.1"/>
    </source>
</evidence>
<reference evidence="1 2" key="1">
    <citation type="submission" date="2018-10" db="EMBL/GenBank/DDBJ databases">
        <title>Oceanobacillus sp. YLB-02 draft genome.</title>
        <authorList>
            <person name="Yu L."/>
        </authorList>
    </citation>
    <scope>NUCLEOTIDE SEQUENCE [LARGE SCALE GENOMIC DNA]</scope>
    <source>
        <strain evidence="1 2">YLB-02</strain>
    </source>
</reference>
<gene>
    <name evidence="1" type="ORF">D8M04_19810</name>
</gene>
<dbReference type="Proteomes" id="UP000270219">
    <property type="component" value="Unassembled WGS sequence"/>
</dbReference>
<sequence>MRKVILFDSSCIFCNKTIHFVLKNDQKKQFDFVALNSPKGKHILSNFTVPPDIDSFFLISNGKIYDRSTAALKVAGNLKGITLTIFLLIPKPIRDIVYKIISRNRHKLTFSSSQHCKIPSIEDRKRFFM</sequence>
<name>A0A498D111_9BACI</name>
<dbReference type="OrthoDB" id="9785438at2"/>
<dbReference type="PANTHER" id="PTHR33639">
    <property type="entry name" value="THIOL-DISULFIDE OXIDOREDUCTASE DCC"/>
    <property type="match status" value="1"/>
</dbReference>
<accession>A0A498D111</accession>
<dbReference type="PANTHER" id="PTHR33639:SF2">
    <property type="entry name" value="DUF393 DOMAIN-CONTAINING PROTEIN"/>
    <property type="match status" value="1"/>
</dbReference>
<dbReference type="Pfam" id="PF04134">
    <property type="entry name" value="DCC1-like"/>
    <property type="match status" value="1"/>
</dbReference>
<dbReference type="InterPro" id="IPR052927">
    <property type="entry name" value="DCC_oxidoreductase"/>
</dbReference>
<proteinExistence type="predicted"/>
<dbReference type="AlphaFoldDB" id="A0A498D111"/>